<feature type="region of interest" description="Disordered" evidence="7">
    <location>
        <begin position="1"/>
        <end position="58"/>
    </location>
</feature>
<dbReference type="GO" id="GO:0051082">
    <property type="term" value="F:unfolded protein binding"/>
    <property type="evidence" value="ECO:0007669"/>
    <property type="project" value="TreeGrafter"/>
</dbReference>
<evidence type="ECO:0000313" key="8">
    <source>
        <dbReference type="EMBL" id="UUX52157.1"/>
    </source>
</evidence>
<evidence type="ECO:0000256" key="6">
    <source>
        <dbReference type="RuleBase" id="RU004478"/>
    </source>
</evidence>
<dbReference type="GO" id="GO:0000774">
    <property type="term" value="F:adenyl-nucleotide exchange factor activity"/>
    <property type="evidence" value="ECO:0007669"/>
    <property type="project" value="InterPro"/>
</dbReference>
<dbReference type="GO" id="GO:0042803">
    <property type="term" value="F:protein homodimerization activity"/>
    <property type="evidence" value="ECO:0007669"/>
    <property type="project" value="InterPro"/>
</dbReference>
<protein>
    <recommendedName>
        <fullName evidence="4 5">Protein GrpE</fullName>
    </recommendedName>
    <alternativeName>
        <fullName evidence="4">HSP-70 cofactor</fullName>
    </alternativeName>
</protein>
<dbReference type="Gene3D" id="2.30.22.10">
    <property type="entry name" value="Head domain of nucleotide exchange factor GrpE"/>
    <property type="match status" value="1"/>
</dbReference>
<evidence type="ECO:0000256" key="5">
    <source>
        <dbReference type="RuleBase" id="RU000639"/>
    </source>
</evidence>
<dbReference type="SUPFAM" id="SSF51064">
    <property type="entry name" value="Head domain of nucleotide exchange factor GrpE"/>
    <property type="match status" value="1"/>
</dbReference>
<dbReference type="Pfam" id="PF01025">
    <property type="entry name" value="GrpE"/>
    <property type="match status" value="1"/>
</dbReference>
<accession>A0A9J7B3E5</accession>
<comment type="subcellular location">
    <subcellularLocation>
        <location evidence="4">Cytoplasm</location>
    </subcellularLocation>
</comment>
<dbReference type="AlphaFoldDB" id="A0A9J7B3E5"/>
<dbReference type="InterPro" id="IPR000740">
    <property type="entry name" value="GrpE"/>
</dbReference>
<keyword evidence="4" id="KW-0963">Cytoplasm</keyword>
<dbReference type="SUPFAM" id="SSF58014">
    <property type="entry name" value="Coiled-coil domain of nucleotide exchange factor GrpE"/>
    <property type="match status" value="1"/>
</dbReference>
<dbReference type="EMBL" id="CP102480">
    <property type="protein sequence ID" value="UUX52157.1"/>
    <property type="molecule type" value="Genomic_DNA"/>
</dbReference>
<evidence type="ECO:0000256" key="4">
    <source>
        <dbReference type="HAMAP-Rule" id="MF_01151"/>
    </source>
</evidence>
<comment type="function">
    <text evidence="4 5">Participates actively in the response to hyperosmotic and heat shock by preventing the aggregation of stress-denatured proteins, in association with DnaK and GrpE. It is the nucleotide exchange factor for DnaK and may function as a thermosensor. Unfolded proteins bind initially to DnaJ; upon interaction with the DnaJ-bound protein, DnaK hydrolyzes its bound ATP, resulting in the formation of a stable complex. GrpE releases ADP from DnaK; ATP binding to DnaK triggers the release of the substrate protein, thus completing the reaction cycle. Several rounds of ATP-dependent interactions between DnaJ, DnaK and GrpE are required for fully efficient folding.</text>
</comment>
<evidence type="ECO:0000313" key="9">
    <source>
        <dbReference type="Proteomes" id="UP001060336"/>
    </source>
</evidence>
<dbReference type="GO" id="GO:0006457">
    <property type="term" value="P:protein folding"/>
    <property type="evidence" value="ECO:0007669"/>
    <property type="project" value="InterPro"/>
</dbReference>
<comment type="subunit">
    <text evidence="4">Homodimer.</text>
</comment>
<keyword evidence="9" id="KW-1185">Reference proteome</keyword>
<feature type="compositionally biased region" description="Acidic residues" evidence="7">
    <location>
        <begin position="44"/>
        <end position="57"/>
    </location>
</feature>
<comment type="similarity">
    <text evidence="1 4 6">Belongs to the GrpE family.</text>
</comment>
<name>A0A9J7B3E5_9PROT</name>
<dbReference type="KEGG" id="naci:NUH88_10750"/>
<dbReference type="InterPro" id="IPR009012">
    <property type="entry name" value="GrpE_head"/>
</dbReference>
<keyword evidence="2 4" id="KW-0346">Stress response</keyword>
<dbReference type="PANTHER" id="PTHR21237">
    <property type="entry name" value="GRPE PROTEIN"/>
    <property type="match status" value="1"/>
</dbReference>
<sequence length="213" mass="23733">MADEDKKNEQQANQDASGDEPLVNPDDGILDMDALMGEAANRDAEDDADEGGAEDEAQQLREQLMRTLAELDNTRKRAERDIAQARKFAITDFARDLLSASDNLRRALESAPEDRDELDITLKNLVIGIEMTEKEMLGVFEKHGIRKIEPLGEKFDYNLHQAMFEVPDAKSEPGTVVQVMQPGYVLQDRLLRAAMVGVSKSPEEKQDSVDTTA</sequence>
<evidence type="ECO:0000256" key="2">
    <source>
        <dbReference type="ARBA" id="ARBA00023016"/>
    </source>
</evidence>
<keyword evidence="3 4" id="KW-0143">Chaperone</keyword>
<evidence type="ECO:0000256" key="3">
    <source>
        <dbReference type="ARBA" id="ARBA00023186"/>
    </source>
</evidence>
<dbReference type="GO" id="GO:0051087">
    <property type="term" value="F:protein-folding chaperone binding"/>
    <property type="evidence" value="ECO:0007669"/>
    <property type="project" value="InterPro"/>
</dbReference>
<organism evidence="8 9">
    <name type="scientific">Nisaea acidiphila</name>
    <dbReference type="NCBI Taxonomy" id="1862145"/>
    <lineage>
        <taxon>Bacteria</taxon>
        <taxon>Pseudomonadati</taxon>
        <taxon>Pseudomonadota</taxon>
        <taxon>Alphaproteobacteria</taxon>
        <taxon>Rhodospirillales</taxon>
        <taxon>Thalassobaculaceae</taxon>
        <taxon>Nisaea</taxon>
    </lineage>
</organism>
<dbReference type="PROSITE" id="PS01071">
    <property type="entry name" value="GRPE"/>
    <property type="match status" value="1"/>
</dbReference>
<evidence type="ECO:0000256" key="7">
    <source>
        <dbReference type="SAM" id="MobiDB-lite"/>
    </source>
</evidence>
<dbReference type="HAMAP" id="MF_01151">
    <property type="entry name" value="GrpE"/>
    <property type="match status" value="1"/>
</dbReference>
<dbReference type="CDD" id="cd00446">
    <property type="entry name" value="GrpE"/>
    <property type="match status" value="1"/>
</dbReference>
<dbReference type="RefSeq" id="WP_257772071.1">
    <property type="nucleotide sequence ID" value="NZ_CP102480.1"/>
</dbReference>
<dbReference type="PANTHER" id="PTHR21237:SF23">
    <property type="entry name" value="GRPE PROTEIN HOMOLOG, MITOCHONDRIAL"/>
    <property type="match status" value="1"/>
</dbReference>
<gene>
    <name evidence="4 8" type="primary">grpE</name>
    <name evidence="8" type="ORF">NUH88_10750</name>
</gene>
<dbReference type="Proteomes" id="UP001060336">
    <property type="component" value="Chromosome"/>
</dbReference>
<dbReference type="NCBIfam" id="NF010739">
    <property type="entry name" value="PRK14141.1"/>
    <property type="match status" value="1"/>
</dbReference>
<dbReference type="InterPro" id="IPR013805">
    <property type="entry name" value="GrpE_CC"/>
</dbReference>
<evidence type="ECO:0000256" key="1">
    <source>
        <dbReference type="ARBA" id="ARBA00009054"/>
    </source>
</evidence>
<dbReference type="PRINTS" id="PR00773">
    <property type="entry name" value="GRPEPROTEIN"/>
</dbReference>
<dbReference type="GO" id="GO:0005737">
    <property type="term" value="C:cytoplasm"/>
    <property type="evidence" value="ECO:0007669"/>
    <property type="project" value="UniProtKB-SubCell"/>
</dbReference>
<reference evidence="8" key="1">
    <citation type="submission" date="2022-08" db="EMBL/GenBank/DDBJ databases">
        <title>Nisaea acidiphila sp. nov., isolated from a marine algal debris and emended description of the genus Nisaea Urios et al. 2008.</title>
        <authorList>
            <person name="Kwon K."/>
        </authorList>
    </citation>
    <scope>NUCLEOTIDE SEQUENCE</scope>
    <source>
        <strain evidence="8">MEBiC11861</strain>
    </source>
</reference>
<proteinExistence type="inferred from homology"/>
<dbReference type="Gene3D" id="3.90.20.20">
    <property type="match status" value="1"/>
</dbReference>
<dbReference type="FunFam" id="2.30.22.10:FF:000002">
    <property type="entry name" value="GrpE protein homolog"/>
    <property type="match status" value="1"/>
</dbReference>